<evidence type="ECO:0000313" key="1">
    <source>
        <dbReference type="EMBL" id="AUN99253.1"/>
    </source>
</evidence>
<dbReference type="InterPro" id="IPR005151">
    <property type="entry name" value="Tail-specific_protease"/>
</dbReference>
<dbReference type="Proteomes" id="UP000235584">
    <property type="component" value="Chromosome"/>
</dbReference>
<dbReference type="PANTHER" id="PTHR32060">
    <property type="entry name" value="TAIL-SPECIFIC PROTEASE"/>
    <property type="match status" value="1"/>
</dbReference>
<sequence>MKSLLCLLLVFSTGAFAAEENQFKPLKDVRSQMTFKPLSDEDKELIISYTRTLFSKVYVNLEHKMSIYPTNPLADLKIIEDRYHEMDEVEFHQRMLAIYTSVRDFHVNYNLPKPYACYSSLTGFSLQKMKANKIIVTSVNLNLKNLSPDLQKLTPGDELVSYQNTSPLSYIKSRSAAVGASTPDAVIVQGVFDLYFRSHYGSILQKDNEITASFKRPNGEEYSIVAPWIARFNPDCLKEKTEEKVQSGKTDENLREVKLKERKKFFLNWKNKFITFFKNKLPLVKKKFLNSETSLVDLSAPHTTKHPNLFWKVIPYQGQNFGYLKLDSFDAPEGTNAAVAEVKKVLTQNLADTSALVIDLRGNYGGQISFAEKMAALFGAMPVKSIPFYVRANDFMSFMFKDDPSWLKLMIPQGNNNTLVGPGNLTTLTDLSRVSQSYFGKVVLLTNSECFSSCDLFSAVMKDYARVKIYGTDHSTFGGGANVWATGYMKPAFESIDMPVPPQNISMRVTARHAHRLADNSLIEDRGVATDVILDEETDDLLTQNSTVVAKIYNDFLKDPTLKKSSDTFVEFEQKSFQVHGDNLVNLIASVGNIDYISVFKNKKFVQRFEKDEEDKIAITLNSKNTPYGTESVEIYGFDRDSSTRLPVLRTSLLLETLPEFKKLQDLNVIGDVITTTYPKNADCGWQKSANALLLEGYCPETSTEATLSIELPQTETILSFDLIMDTEPDYDFFEIVAIVNGVETQLMEPVSQPQNESFRISLGAFAGKNIDLKFKVISDEAFSGKGGSISNIQIQ</sequence>
<dbReference type="Pfam" id="PF03572">
    <property type="entry name" value="Peptidase_S41"/>
    <property type="match status" value="1"/>
</dbReference>
<organism evidence="1 2">
    <name type="scientific">Bacteriovorax stolpii</name>
    <name type="common">Bdellovibrio stolpii</name>
    <dbReference type="NCBI Taxonomy" id="960"/>
    <lineage>
        <taxon>Bacteria</taxon>
        <taxon>Pseudomonadati</taxon>
        <taxon>Bdellovibrionota</taxon>
        <taxon>Bacteriovoracia</taxon>
        <taxon>Bacteriovoracales</taxon>
        <taxon>Bacteriovoracaceae</taxon>
        <taxon>Bacteriovorax</taxon>
    </lineage>
</organism>
<dbReference type="PANTHER" id="PTHR32060:SF22">
    <property type="entry name" value="CARBOXYL-TERMINAL-PROCESSING PEPTIDASE 3, CHLOROPLASTIC"/>
    <property type="match status" value="1"/>
</dbReference>
<evidence type="ECO:0000313" key="2">
    <source>
        <dbReference type="Proteomes" id="UP000235584"/>
    </source>
</evidence>
<accession>A0A2K9NUR0</accession>
<name>A0A2K9NUR0_BACTC</name>
<gene>
    <name evidence="1" type="ORF">C0V70_14295</name>
</gene>
<proteinExistence type="predicted"/>
<dbReference type="GO" id="GO:0004175">
    <property type="term" value="F:endopeptidase activity"/>
    <property type="evidence" value="ECO:0007669"/>
    <property type="project" value="TreeGrafter"/>
</dbReference>
<dbReference type="Gene3D" id="3.90.226.10">
    <property type="entry name" value="2-enoyl-CoA Hydratase, Chain A, domain 1"/>
    <property type="match status" value="1"/>
</dbReference>
<dbReference type="RefSeq" id="WP_102244544.1">
    <property type="nucleotide sequence ID" value="NZ_CP025704.1"/>
</dbReference>
<reference evidence="1 2" key="1">
    <citation type="submission" date="2018-01" db="EMBL/GenBank/DDBJ databases">
        <title>Complete genome sequence of Bacteriovorax stolpii DSM12778.</title>
        <authorList>
            <person name="Tang B."/>
            <person name="Chang J."/>
        </authorList>
    </citation>
    <scope>NUCLEOTIDE SEQUENCE [LARGE SCALE GENOMIC DNA]</scope>
    <source>
        <strain evidence="1 2">DSM 12778</strain>
    </source>
</reference>
<protein>
    <submittedName>
        <fullName evidence="1">Uncharacterized protein</fullName>
    </submittedName>
</protein>
<dbReference type="InterPro" id="IPR029045">
    <property type="entry name" value="ClpP/crotonase-like_dom_sf"/>
</dbReference>
<dbReference type="KEGG" id="bsto:C0V70_14295"/>
<dbReference type="GO" id="GO:0006508">
    <property type="term" value="P:proteolysis"/>
    <property type="evidence" value="ECO:0007669"/>
    <property type="project" value="InterPro"/>
</dbReference>
<keyword evidence="2" id="KW-1185">Reference proteome</keyword>
<dbReference type="SUPFAM" id="SSF52096">
    <property type="entry name" value="ClpP/crotonase"/>
    <property type="match status" value="1"/>
</dbReference>
<dbReference type="EMBL" id="CP025704">
    <property type="protein sequence ID" value="AUN99253.1"/>
    <property type="molecule type" value="Genomic_DNA"/>
</dbReference>
<dbReference type="AlphaFoldDB" id="A0A2K9NUR0"/>
<dbReference type="SMART" id="SM00245">
    <property type="entry name" value="TSPc"/>
    <property type="match status" value="1"/>
</dbReference>
<dbReference type="GO" id="GO:0008236">
    <property type="term" value="F:serine-type peptidase activity"/>
    <property type="evidence" value="ECO:0007669"/>
    <property type="project" value="InterPro"/>
</dbReference>